<reference evidence="8" key="3">
    <citation type="submission" date="2025-09" db="UniProtKB">
        <authorList>
            <consortium name="Ensembl"/>
        </authorList>
    </citation>
    <scope>IDENTIFICATION</scope>
</reference>
<feature type="region of interest" description="Disordered" evidence="6">
    <location>
        <begin position="211"/>
        <end position="247"/>
    </location>
</feature>
<dbReference type="GeneTree" id="ENSGT00940000159004"/>
<dbReference type="PRINTS" id="PR00401">
    <property type="entry name" value="SH2DOMAIN"/>
</dbReference>
<dbReference type="CDD" id="cd09945">
    <property type="entry name" value="SH2_SHB_SHD_SHE_SHF_like"/>
    <property type="match status" value="1"/>
</dbReference>
<feature type="compositionally biased region" description="Basic and acidic residues" evidence="6">
    <location>
        <begin position="236"/>
        <end position="247"/>
    </location>
</feature>
<dbReference type="eggNOG" id="ENOG502QTRD">
    <property type="taxonomic scope" value="Eukaryota"/>
</dbReference>
<evidence type="ECO:0000256" key="3">
    <source>
        <dbReference type="ARBA" id="ARBA00057390"/>
    </source>
</evidence>
<dbReference type="InterPro" id="IPR036860">
    <property type="entry name" value="SH2_dom_sf"/>
</dbReference>
<reference evidence="8" key="2">
    <citation type="submission" date="2025-08" db="UniProtKB">
        <authorList>
            <consortium name="Ensembl"/>
        </authorList>
    </citation>
    <scope>IDENTIFICATION</scope>
</reference>
<evidence type="ECO:0000313" key="9">
    <source>
        <dbReference type="Proteomes" id="UP000007648"/>
    </source>
</evidence>
<dbReference type="KEGG" id="shr:100918700"/>
<keyword evidence="2 5" id="KW-0727">SH2 domain</keyword>
<gene>
    <name evidence="8" type="primary">SHD</name>
</gene>
<dbReference type="PROSITE" id="PS50001">
    <property type="entry name" value="SH2"/>
    <property type="match status" value="1"/>
</dbReference>
<comment type="function">
    <text evidence="3">May function as an adapter protein.</text>
</comment>
<feature type="compositionally biased region" description="Acidic residues" evidence="6">
    <location>
        <begin position="42"/>
        <end position="56"/>
    </location>
</feature>
<dbReference type="SUPFAM" id="SSF55550">
    <property type="entry name" value="SH2 domain"/>
    <property type="match status" value="1"/>
</dbReference>
<keyword evidence="1" id="KW-0597">Phosphoprotein</keyword>
<evidence type="ECO:0000256" key="6">
    <source>
        <dbReference type="SAM" id="MobiDB-lite"/>
    </source>
</evidence>
<dbReference type="GO" id="GO:0001784">
    <property type="term" value="F:phosphotyrosine residue binding"/>
    <property type="evidence" value="ECO:0007669"/>
    <property type="project" value="TreeGrafter"/>
</dbReference>
<evidence type="ECO:0000313" key="8">
    <source>
        <dbReference type="Ensembl" id="ENSSHAP00000012329.1"/>
    </source>
</evidence>
<dbReference type="RefSeq" id="XP_031803697.1">
    <property type="nucleotide sequence ID" value="XM_031947837.1"/>
</dbReference>
<organism evidence="8 9">
    <name type="scientific">Sarcophilus harrisii</name>
    <name type="common">Tasmanian devil</name>
    <name type="synonym">Sarcophilus laniarius</name>
    <dbReference type="NCBI Taxonomy" id="9305"/>
    <lineage>
        <taxon>Eukaryota</taxon>
        <taxon>Metazoa</taxon>
        <taxon>Chordata</taxon>
        <taxon>Craniata</taxon>
        <taxon>Vertebrata</taxon>
        <taxon>Euteleostomi</taxon>
        <taxon>Mammalia</taxon>
        <taxon>Metatheria</taxon>
        <taxon>Dasyuromorphia</taxon>
        <taxon>Dasyuridae</taxon>
        <taxon>Sarcophilus</taxon>
    </lineage>
</organism>
<dbReference type="InParanoid" id="G3WA74"/>
<dbReference type="Pfam" id="PF00017">
    <property type="entry name" value="SH2"/>
    <property type="match status" value="1"/>
</dbReference>
<proteinExistence type="predicted"/>
<dbReference type="PANTHER" id="PTHR15127:SF33">
    <property type="entry name" value="SH2 DOMAIN-CONTAINING ADAPTER PROTEIN D"/>
    <property type="match status" value="1"/>
</dbReference>
<feature type="compositionally biased region" description="Basic and acidic residues" evidence="6">
    <location>
        <begin position="165"/>
        <end position="188"/>
    </location>
</feature>
<dbReference type="Ensembl" id="ENSSHAT00000012429.2">
    <property type="protein sequence ID" value="ENSSHAP00000012329.1"/>
    <property type="gene ID" value="ENSSHAG00000010563.2"/>
</dbReference>
<evidence type="ECO:0000256" key="1">
    <source>
        <dbReference type="ARBA" id="ARBA00022553"/>
    </source>
</evidence>
<feature type="domain" description="SH2" evidence="7">
    <location>
        <begin position="259"/>
        <end position="354"/>
    </location>
</feature>
<feature type="compositionally biased region" description="Acidic residues" evidence="6">
    <location>
        <begin position="99"/>
        <end position="112"/>
    </location>
</feature>
<feature type="compositionally biased region" description="Basic and acidic residues" evidence="6">
    <location>
        <begin position="82"/>
        <end position="91"/>
    </location>
</feature>
<evidence type="ECO:0000256" key="4">
    <source>
        <dbReference type="ARBA" id="ARBA00074794"/>
    </source>
</evidence>
<dbReference type="PANTHER" id="PTHR15127">
    <property type="entry name" value="HEAVYWEIGHT, ISOFORM A"/>
    <property type="match status" value="1"/>
</dbReference>
<evidence type="ECO:0000256" key="5">
    <source>
        <dbReference type="PROSITE-ProRule" id="PRU00191"/>
    </source>
</evidence>
<evidence type="ECO:0000256" key="2">
    <source>
        <dbReference type="ARBA" id="ARBA00022999"/>
    </source>
</evidence>
<dbReference type="SMART" id="SM00252">
    <property type="entry name" value="SH2"/>
    <property type="match status" value="1"/>
</dbReference>
<evidence type="ECO:0000259" key="7">
    <source>
        <dbReference type="PROSITE" id="PS50001"/>
    </source>
</evidence>
<dbReference type="HOGENOM" id="CLU_029444_0_1_1"/>
<dbReference type="InterPro" id="IPR051846">
    <property type="entry name" value="SH2_domain_adapters"/>
</dbReference>
<dbReference type="Proteomes" id="UP000007648">
    <property type="component" value="Unassembled WGS sequence"/>
</dbReference>
<protein>
    <recommendedName>
        <fullName evidence="4">SH2 domain-containing adapter protein D</fullName>
    </recommendedName>
</protein>
<name>G3WA74_SARHA</name>
<dbReference type="FunCoup" id="G3WA74">
    <property type="interactions" value="380"/>
</dbReference>
<dbReference type="OrthoDB" id="5914531at2759"/>
<dbReference type="Gene3D" id="3.30.505.10">
    <property type="entry name" value="SH2 domain"/>
    <property type="match status" value="1"/>
</dbReference>
<sequence>MAKWLRDYLTFGGRRPPPQPPKPDYTESDIFRAYRVQKSLDFEDPYEDGDGQEEPESSCLSCPGKPSCSGDQQYGSPKHRLIKVESGDLNRSKMLLGTPEEDNTADDGEYSDPFDAQPEAQLGASEQLPPDNSYMEPYDAQCGVTDLQLYDTPYEEQVVGNSPEAEGRPRHSRLPRDDERPAEEYDQPWEWKKDHISRAFAVQFENPEWERAPGLAKELRKPPAKTSGGWVGKGPNPEEHSPQPAERVDPALPLEKQPWFHGSLSRAEAENLLSLCREGSYLVRQSETSHPDFSLSLRGSQGYMHMKFSRTKDNKFVLGQHSGVFSSVPEVVHHYSIRPLPVQGSEHLALLHPIAVQTP</sequence>
<keyword evidence="9" id="KW-1185">Reference proteome</keyword>
<dbReference type="FunFam" id="3.30.505.10:FF:000058">
    <property type="entry name" value="SH2 domain-containing adapter protein D"/>
    <property type="match status" value="1"/>
</dbReference>
<dbReference type="STRING" id="9305.ENSSHAP00000012329"/>
<dbReference type="InterPro" id="IPR000980">
    <property type="entry name" value="SH2"/>
</dbReference>
<reference evidence="8 9" key="1">
    <citation type="journal article" date="2011" name="Proc. Natl. Acad. Sci. U.S.A.">
        <title>Genetic diversity and population structure of the endangered marsupial Sarcophilus harrisii (Tasmanian devil).</title>
        <authorList>
            <person name="Miller W."/>
            <person name="Hayes V.M."/>
            <person name="Ratan A."/>
            <person name="Petersen D.C."/>
            <person name="Wittekindt N.E."/>
            <person name="Miller J."/>
            <person name="Walenz B."/>
            <person name="Knight J."/>
            <person name="Qi J."/>
            <person name="Zhao F."/>
            <person name="Wang Q."/>
            <person name="Bedoya-Reina O.C."/>
            <person name="Katiyar N."/>
            <person name="Tomsho L.P."/>
            <person name="Kasson L.M."/>
            <person name="Hardie R.A."/>
            <person name="Woodbridge P."/>
            <person name="Tindall E.A."/>
            <person name="Bertelsen M.F."/>
            <person name="Dixon D."/>
            <person name="Pyecroft S."/>
            <person name="Helgen K.M."/>
            <person name="Lesk A.M."/>
            <person name="Pringle T.H."/>
            <person name="Patterson N."/>
            <person name="Zhang Y."/>
            <person name="Kreiss A."/>
            <person name="Woods G.M."/>
            <person name="Jones M.E."/>
            <person name="Schuster S.C."/>
        </authorList>
    </citation>
    <scope>NUCLEOTIDE SEQUENCE [LARGE SCALE GENOMIC DNA]</scope>
</reference>
<dbReference type="GeneID" id="100918700"/>
<dbReference type="CTD" id="56961"/>
<feature type="region of interest" description="Disordered" evidence="6">
    <location>
        <begin position="1"/>
        <end position="188"/>
    </location>
</feature>
<dbReference type="OMA" id="PERFWIF"/>
<accession>G3WA74</accession>
<dbReference type="AlphaFoldDB" id="G3WA74"/>